<protein>
    <submittedName>
        <fullName evidence="2 3">Uncharacterized protein</fullName>
    </submittedName>
</protein>
<keyword evidence="4" id="KW-1185">Reference proteome</keyword>
<dbReference type="EMBL" id="ADBL01002678">
    <property type="status" value="NOT_ANNOTATED_CDS"/>
    <property type="molecule type" value="Genomic_DNA"/>
</dbReference>
<evidence type="ECO:0000256" key="1">
    <source>
        <dbReference type="SAM" id="MobiDB-lite"/>
    </source>
</evidence>
<reference evidence="4" key="1">
    <citation type="submission" date="2010-05" db="EMBL/GenBank/DDBJ databases">
        <title>The genome sequence of Magnaporthe poae strain ATCC 64411.</title>
        <authorList>
            <person name="Ma L.-J."/>
            <person name="Dead R."/>
            <person name="Young S."/>
            <person name="Zeng Q."/>
            <person name="Koehrsen M."/>
            <person name="Alvarado L."/>
            <person name="Berlin A."/>
            <person name="Chapman S.B."/>
            <person name="Chen Z."/>
            <person name="Freedman E."/>
            <person name="Gellesch M."/>
            <person name="Goldberg J."/>
            <person name="Griggs A."/>
            <person name="Gujja S."/>
            <person name="Heilman E.R."/>
            <person name="Heiman D."/>
            <person name="Hepburn T."/>
            <person name="Howarth C."/>
            <person name="Jen D."/>
            <person name="Larson L."/>
            <person name="Mehta T."/>
            <person name="Neiman D."/>
            <person name="Pearson M."/>
            <person name="Roberts A."/>
            <person name="Saif S."/>
            <person name="Shea T."/>
            <person name="Shenoy N."/>
            <person name="Sisk P."/>
            <person name="Stolte C."/>
            <person name="Sykes S."/>
            <person name="Walk T."/>
            <person name="White J."/>
            <person name="Yandava C."/>
            <person name="Haas B."/>
            <person name="Nusbaum C."/>
            <person name="Birren B."/>
        </authorList>
    </citation>
    <scope>NUCLEOTIDE SEQUENCE [LARGE SCALE GENOMIC DNA]</scope>
    <source>
        <strain evidence="4">ATCC 64411 / 73-15</strain>
    </source>
</reference>
<feature type="region of interest" description="Disordered" evidence="1">
    <location>
        <begin position="72"/>
        <end position="91"/>
    </location>
</feature>
<accession>A0A0C4EDQ2</accession>
<dbReference type="EMBL" id="GL876978">
    <property type="protein sequence ID" value="KLU91909.1"/>
    <property type="molecule type" value="Genomic_DNA"/>
</dbReference>
<dbReference type="Proteomes" id="UP000011715">
    <property type="component" value="Unassembled WGS sequence"/>
</dbReference>
<sequence length="148" mass="15387">MSAAFGRTLGQAFGSARAKPKPGHKPAAAAKAKAEYWAKTAASLAEVELTDPAVSGGPPLLKLPLWTWSQGRCTASPGPSTEFRLGGGDGGGDGLGRPGAYLSPLVFWRAQKKKGKEVGEEIGEEIGKEVGKEVGKETGKGRRIRMVA</sequence>
<dbReference type="EnsemblFungi" id="MAPG_10858T0">
    <property type="protein sequence ID" value="MAPG_10858T0"/>
    <property type="gene ID" value="MAPG_10858"/>
</dbReference>
<proteinExistence type="predicted"/>
<dbReference type="AlphaFoldDB" id="A0A0C4EDQ2"/>
<evidence type="ECO:0000313" key="2">
    <source>
        <dbReference type="EMBL" id="KLU91909.1"/>
    </source>
</evidence>
<reference evidence="3" key="5">
    <citation type="submission" date="2015-06" db="UniProtKB">
        <authorList>
            <consortium name="EnsemblFungi"/>
        </authorList>
    </citation>
    <scope>IDENTIFICATION</scope>
    <source>
        <strain evidence="3">ATCC 64411</strain>
    </source>
</reference>
<reference evidence="2" key="2">
    <citation type="submission" date="2010-05" db="EMBL/GenBank/DDBJ databases">
        <title>The Genome Sequence of Magnaporthe poae strain ATCC 64411.</title>
        <authorList>
            <consortium name="The Broad Institute Genome Sequencing Platform"/>
            <consortium name="Broad Institute Genome Sequencing Center for Infectious Disease"/>
            <person name="Ma L.-J."/>
            <person name="Dead R."/>
            <person name="Young S."/>
            <person name="Zeng Q."/>
            <person name="Koehrsen M."/>
            <person name="Alvarado L."/>
            <person name="Berlin A."/>
            <person name="Chapman S.B."/>
            <person name="Chen Z."/>
            <person name="Freedman E."/>
            <person name="Gellesch M."/>
            <person name="Goldberg J."/>
            <person name="Griggs A."/>
            <person name="Gujja S."/>
            <person name="Heilman E.R."/>
            <person name="Heiman D."/>
            <person name="Hepburn T."/>
            <person name="Howarth C."/>
            <person name="Jen D."/>
            <person name="Larson L."/>
            <person name="Mehta T."/>
            <person name="Neiman D."/>
            <person name="Pearson M."/>
            <person name="Roberts A."/>
            <person name="Saif S."/>
            <person name="Shea T."/>
            <person name="Shenoy N."/>
            <person name="Sisk P."/>
            <person name="Stolte C."/>
            <person name="Sykes S."/>
            <person name="Walk T."/>
            <person name="White J."/>
            <person name="Yandava C."/>
            <person name="Haas B."/>
            <person name="Nusbaum C."/>
            <person name="Birren B."/>
        </authorList>
    </citation>
    <scope>NUCLEOTIDE SEQUENCE</scope>
    <source>
        <strain evidence="2">ATCC 64411</strain>
    </source>
</reference>
<reference evidence="3" key="4">
    <citation type="journal article" date="2015" name="G3 (Bethesda)">
        <title>Genome sequences of three phytopathogenic species of the Magnaporthaceae family of fungi.</title>
        <authorList>
            <person name="Okagaki L.H."/>
            <person name="Nunes C.C."/>
            <person name="Sailsbery J."/>
            <person name="Clay B."/>
            <person name="Brown D."/>
            <person name="John T."/>
            <person name="Oh Y."/>
            <person name="Young N."/>
            <person name="Fitzgerald M."/>
            <person name="Haas B.J."/>
            <person name="Zeng Q."/>
            <person name="Young S."/>
            <person name="Adiconis X."/>
            <person name="Fan L."/>
            <person name="Levin J.Z."/>
            <person name="Mitchell T.K."/>
            <person name="Okubara P.A."/>
            <person name="Farman M.L."/>
            <person name="Kohn L.M."/>
            <person name="Birren B."/>
            <person name="Ma L.-J."/>
            <person name="Dean R.A."/>
        </authorList>
    </citation>
    <scope>NUCLEOTIDE SEQUENCE</scope>
    <source>
        <strain evidence="3">ATCC 64411 / 73-15</strain>
    </source>
</reference>
<name>A0A0C4EDQ2_MAGP6</name>
<dbReference type="VEuPathDB" id="FungiDB:MAPG_10858"/>
<evidence type="ECO:0000313" key="3">
    <source>
        <dbReference type="EnsemblFungi" id="MAPG_10858T0"/>
    </source>
</evidence>
<organism evidence="3 4">
    <name type="scientific">Magnaporthiopsis poae (strain ATCC 64411 / 73-15)</name>
    <name type="common">Kentucky bluegrass fungus</name>
    <name type="synonym">Magnaporthe poae</name>
    <dbReference type="NCBI Taxonomy" id="644358"/>
    <lineage>
        <taxon>Eukaryota</taxon>
        <taxon>Fungi</taxon>
        <taxon>Dikarya</taxon>
        <taxon>Ascomycota</taxon>
        <taxon>Pezizomycotina</taxon>
        <taxon>Sordariomycetes</taxon>
        <taxon>Sordariomycetidae</taxon>
        <taxon>Magnaporthales</taxon>
        <taxon>Magnaporthaceae</taxon>
        <taxon>Magnaporthiopsis</taxon>
    </lineage>
</organism>
<evidence type="ECO:0000313" key="4">
    <source>
        <dbReference type="Proteomes" id="UP000011715"/>
    </source>
</evidence>
<gene>
    <name evidence="2" type="ORF">MAPG_10858</name>
</gene>
<reference evidence="2" key="3">
    <citation type="submission" date="2011-03" db="EMBL/GenBank/DDBJ databases">
        <title>Annotation of Magnaporthe poae ATCC 64411.</title>
        <authorList>
            <person name="Ma L.-J."/>
            <person name="Dead R."/>
            <person name="Young S.K."/>
            <person name="Zeng Q."/>
            <person name="Gargeya S."/>
            <person name="Fitzgerald M."/>
            <person name="Haas B."/>
            <person name="Abouelleil A."/>
            <person name="Alvarado L."/>
            <person name="Arachchi H.M."/>
            <person name="Berlin A."/>
            <person name="Brown A."/>
            <person name="Chapman S.B."/>
            <person name="Chen Z."/>
            <person name="Dunbar C."/>
            <person name="Freedman E."/>
            <person name="Gearin G."/>
            <person name="Gellesch M."/>
            <person name="Goldberg J."/>
            <person name="Griggs A."/>
            <person name="Gujja S."/>
            <person name="Heiman D."/>
            <person name="Howarth C."/>
            <person name="Larson L."/>
            <person name="Lui A."/>
            <person name="MacDonald P.J.P."/>
            <person name="Mehta T."/>
            <person name="Montmayeur A."/>
            <person name="Murphy C."/>
            <person name="Neiman D."/>
            <person name="Pearson M."/>
            <person name="Priest M."/>
            <person name="Roberts A."/>
            <person name="Saif S."/>
            <person name="Shea T."/>
            <person name="Shenoy N."/>
            <person name="Sisk P."/>
            <person name="Stolte C."/>
            <person name="Sykes S."/>
            <person name="Yandava C."/>
            <person name="Wortman J."/>
            <person name="Nusbaum C."/>
            <person name="Birren B."/>
        </authorList>
    </citation>
    <scope>NUCLEOTIDE SEQUENCE</scope>
    <source>
        <strain evidence="2">ATCC 64411</strain>
    </source>
</reference>